<dbReference type="GO" id="GO:0000270">
    <property type="term" value="P:peptidoglycan metabolic process"/>
    <property type="evidence" value="ECO:0007669"/>
    <property type="project" value="TreeGrafter"/>
</dbReference>
<proteinExistence type="predicted"/>
<dbReference type="Gene3D" id="3.40.50.620">
    <property type="entry name" value="HUPs"/>
    <property type="match status" value="1"/>
</dbReference>
<dbReference type="AlphaFoldDB" id="A0A7Z0KD71"/>
<dbReference type="InterPro" id="IPR051599">
    <property type="entry name" value="Cell_Envelope_Assoc"/>
</dbReference>
<keyword evidence="1" id="KW-1133">Transmembrane helix</keyword>
<evidence type="ECO:0000256" key="1">
    <source>
        <dbReference type="SAM" id="Phobius"/>
    </source>
</evidence>
<dbReference type="Pfam" id="PF02698">
    <property type="entry name" value="DUF218"/>
    <property type="match status" value="1"/>
</dbReference>
<dbReference type="EMBL" id="JACCFY010000001">
    <property type="protein sequence ID" value="NYJ79342.1"/>
    <property type="molecule type" value="Genomic_DNA"/>
</dbReference>
<dbReference type="CDD" id="cd06259">
    <property type="entry name" value="YdcF-like"/>
    <property type="match status" value="1"/>
</dbReference>
<dbReference type="PANTHER" id="PTHR30336:SF4">
    <property type="entry name" value="ENVELOPE BIOGENESIS FACTOR ELYC"/>
    <property type="match status" value="1"/>
</dbReference>
<dbReference type="PANTHER" id="PTHR30336">
    <property type="entry name" value="INNER MEMBRANE PROTEIN, PROBABLE PERMEASE"/>
    <property type="match status" value="1"/>
</dbReference>
<dbReference type="Proteomes" id="UP000535437">
    <property type="component" value="Unassembled WGS sequence"/>
</dbReference>
<gene>
    <name evidence="3" type="ORF">HNR09_002753</name>
</gene>
<keyword evidence="1" id="KW-0812">Transmembrane</keyword>
<evidence type="ECO:0000313" key="3">
    <source>
        <dbReference type="EMBL" id="NYJ79342.1"/>
    </source>
</evidence>
<dbReference type="GO" id="GO:0005886">
    <property type="term" value="C:plasma membrane"/>
    <property type="evidence" value="ECO:0007669"/>
    <property type="project" value="TreeGrafter"/>
</dbReference>
<comment type="caution">
    <text evidence="3">The sequence shown here is derived from an EMBL/GenBank/DDBJ whole genome shotgun (WGS) entry which is preliminary data.</text>
</comment>
<dbReference type="RefSeq" id="WP_179542574.1">
    <property type="nucleotide sequence ID" value="NZ_BAAALL010000001.1"/>
</dbReference>
<feature type="domain" description="DUF218" evidence="2">
    <location>
        <begin position="2"/>
        <end position="138"/>
    </location>
</feature>
<dbReference type="InterPro" id="IPR014729">
    <property type="entry name" value="Rossmann-like_a/b/a_fold"/>
</dbReference>
<dbReference type="GO" id="GO:0043164">
    <property type="term" value="P:Gram-negative-bacterium-type cell wall biogenesis"/>
    <property type="evidence" value="ECO:0007669"/>
    <property type="project" value="TreeGrafter"/>
</dbReference>
<feature type="transmembrane region" description="Helical" evidence="1">
    <location>
        <begin position="144"/>
        <end position="164"/>
    </location>
</feature>
<keyword evidence="1" id="KW-0472">Membrane</keyword>
<name>A0A7Z0KD71_9MICC</name>
<keyword evidence="4" id="KW-1185">Reference proteome</keyword>
<evidence type="ECO:0000259" key="2">
    <source>
        <dbReference type="Pfam" id="PF02698"/>
    </source>
</evidence>
<accession>A0A7Z0KD71</accession>
<sequence>MLGAGLINGQVLPLLAGRLCRGLHAQRQYGAKLLVTSGGQGQDEPVPEGDAMRDYLMSQGVTPDRVIAETASSNTAENLKFSRELLGDPQSSVLVVTSSYHVFRTALLTRKLGMRAHVIGPRTVWYYFPSVVIREFIGILRDQLRFHVAAGVIIIAVSVLSVAFSSTRSAPG</sequence>
<reference evidence="3 4" key="1">
    <citation type="submission" date="2020-07" db="EMBL/GenBank/DDBJ databases">
        <title>Sequencing the genomes of 1000 actinobacteria strains.</title>
        <authorList>
            <person name="Klenk H.-P."/>
        </authorList>
    </citation>
    <scope>NUCLEOTIDE SEQUENCE [LARGE SCALE GENOMIC DNA]</scope>
    <source>
        <strain evidence="3 4">DSM 15475</strain>
    </source>
</reference>
<evidence type="ECO:0000313" key="4">
    <source>
        <dbReference type="Proteomes" id="UP000535437"/>
    </source>
</evidence>
<dbReference type="InterPro" id="IPR003848">
    <property type="entry name" value="DUF218"/>
</dbReference>
<protein>
    <submittedName>
        <fullName evidence="3">Uncharacterized SAM-binding protein YcdF (DUF218 family)</fullName>
    </submittedName>
</protein>
<organism evidence="3 4">
    <name type="scientific">Nesterenkonia xinjiangensis</name>
    <dbReference type="NCBI Taxonomy" id="225327"/>
    <lineage>
        <taxon>Bacteria</taxon>
        <taxon>Bacillati</taxon>
        <taxon>Actinomycetota</taxon>
        <taxon>Actinomycetes</taxon>
        <taxon>Micrococcales</taxon>
        <taxon>Micrococcaceae</taxon>
        <taxon>Nesterenkonia</taxon>
    </lineage>
</organism>